<comment type="caution">
    <text evidence="2">The sequence shown here is derived from an EMBL/GenBank/DDBJ whole genome shotgun (WGS) entry which is preliminary data.</text>
</comment>
<dbReference type="VEuPathDB" id="FungiDB:EYZ11_004209"/>
<feature type="transmembrane region" description="Helical" evidence="1">
    <location>
        <begin position="111"/>
        <end position="128"/>
    </location>
</feature>
<keyword evidence="1" id="KW-0472">Membrane</keyword>
<proteinExistence type="predicted"/>
<name>A0A4V3UPS5_9EURO</name>
<dbReference type="EMBL" id="SOSA01000119">
    <property type="protein sequence ID" value="THC96304.1"/>
    <property type="molecule type" value="Genomic_DNA"/>
</dbReference>
<evidence type="ECO:0000256" key="1">
    <source>
        <dbReference type="SAM" id="Phobius"/>
    </source>
</evidence>
<organism evidence="2 3">
    <name type="scientific">Aspergillus tanneri</name>
    <dbReference type="NCBI Taxonomy" id="1220188"/>
    <lineage>
        <taxon>Eukaryota</taxon>
        <taxon>Fungi</taxon>
        <taxon>Dikarya</taxon>
        <taxon>Ascomycota</taxon>
        <taxon>Pezizomycotina</taxon>
        <taxon>Eurotiomycetes</taxon>
        <taxon>Eurotiomycetidae</taxon>
        <taxon>Eurotiales</taxon>
        <taxon>Aspergillaceae</taxon>
        <taxon>Aspergillus</taxon>
        <taxon>Aspergillus subgen. Circumdati</taxon>
    </lineage>
</organism>
<reference evidence="2 3" key="1">
    <citation type="submission" date="2019-03" db="EMBL/GenBank/DDBJ databases">
        <title>The genome sequence of a newly discovered highly antifungal drug resistant Aspergillus species, Aspergillus tanneri NIH 1004.</title>
        <authorList>
            <person name="Mounaud S."/>
            <person name="Singh I."/>
            <person name="Joardar V."/>
            <person name="Pakala S."/>
            <person name="Pakala S."/>
            <person name="Venepally P."/>
            <person name="Hoover J."/>
            <person name="Nierman W."/>
            <person name="Chung J."/>
            <person name="Losada L."/>
        </authorList>
    </citation>
    <scope>NUCLEOTIDE SEQUENCE [LARGE SCALE GENOMIC DNA]</scope>
    <source>
        <strain evidence="2 3">NIH1004</strain>
    </source>
</reference>
<dbReference type="Proteomes" id="UP000308092">
    <property type="component" value="Unassembled WGS sequence"/>
</dbReference>
<evidence type="ECO:0000313" key="3">
    <source>
        <dbReference type="Proteomes" id="UP000308092"/>
    </source>
</evidence>
<keyword evidence="3" id="KW-1185">Reference proteome</keyword>
<dbReference type="STRING" id="1220188.A0A4V3UPS5"/>
<keyword evidence="1" id="KW-0812">Transmembrane</keyword>
<protein>
    <submittedName>
        <fullName evidence="2">Uncharacterized protein</fullName>
    </submittedName>
</protein>
<dbReference type="AlphaFoldDB" id="A0A4V3UPS5"/>
<sequence length="162" mass="18271">MENVDRSLQEVSQVLQKLVQNSEQPQVSSKGSTPVTVVASHVSNISGMPKGYRVKQDGPKLLCDHECDTDDSGSGQQRETEKQRFFIDVRIIGEQEFGELYQKIYFAINKYALSAWVIVNVGLFYLFLRLNQQKYSQVSVTASDIQAHSRLLSANLEAPYSH</sequence>
<gene>
    <name evidence="2" type="ORF">EYZ11_004209</name>
</gene>
<accession>A0A4V3UPS5</accession>
<keyword evidence="1" id="KW-1133">Transmembrane helix</keyword>
<evidence type="ECO:0000313" key="2">
    <source>
        <dbReference type="EMBL" id="THC96304.1"/>
    </source>
</evidence>